<evidence type="ECO:0000313" key="3">
    <source>
        <dbReference type="EMBL" id="PCF95616.1"/>
    </source>
</evidence>
<dbReference type="RefSeq" id="WP_096651632.1">
    <property type="nucleotide sequence ID" value="NZ_NWUX01000008.1"/>
</dbReference>
<keyword evidence="1" id="KW-0812">Transmembrane</keyword>
<dbReference type="PANTHER" id="PTHR30590">
    <property type="entry name" value="INNER MEMBRANE PROTEIN"/>
    <property type="match status" value="1"/>
</dbReference>
<feature type="transmembrane region" description="Helical" evidence="1">
    <location>
        <begin position="238"/>
        <end position="258"/>
    </location>
</feature>
<dbReference type="Proteomes" id="UP000218677">
    <property type="component" value="Unassembled WGS sequence"/>
</dbReference>
<gene>
    <name evidence="3" type="ORF">CPA45_11230</name>
</gene>
<evidence type="ECO:0000256" key="1">
    <source>
        <dbReference type="SAM" id="Phobius"/>
    </source>
</evidence>
<keyword evidence="1" id="KW-1133">Transmembrane helix</keyword>
<sequence length="376" mass="40746">MSTVRRSNEVDIIRMAALIGICVVNVPFMALPVESVFIPPDGFYDKSAGFLVESFLQLKFFLLFSFIFGWGMAIQYKSAESKGQLFARRYFRRMIGLAILGVAHAILVFSGDILLLYALLGTLLWLIKDFSPRRLMTFAAWMLPLSMISLTVLALLIDAIMADQSISLAALGGAQLGGVFLEATQARFTDWPITFGFLVLLQGPLALGAFAVGLAAAKTDFFSENSAGFNLLQQRLPLLIIIALPLNILYAAVVGGIVPETYEILSLVGVVLIAIGAPALSLIYLYIFIRLSRMIKMPLLLVLAGQNSLSSYVAQGVLAGFVFGAYGLGLFHSLGHAALLPVSLIIAFTAMVFVGVWAKLFGRGPLEPILRQISGR</sequence>
<dbReference type="InterPro" id="IPR007349">
    <property type="entry name" value="DUF418"/>
</dbReference>
<dbReference type="Pfam" id="PF04235">
    <property type="entry name" value="DUF418"/>
    <property type="match status" value="1"/>
</dbReference>
<organism evidence="3 4">
    <name type="scientific">Vreelandella nigrificans</name>
    <dbReference type="NCBI Taxonomy" id="2042704"/>
    <lineage>
        <taxon>Bacteria</taxon>
        <taxon>Pseudomonadati</taxon>
        <taxon>Pseudomonadota</taxon>
        <taxon>Gammaproteobacteria</taxon>
        <taxon>Oceanospirillales</taxon>
        <taxon>Halomonadaceae</taxon>
        <taxon>Vreelandella</taxon>
    </lineage>
</organism>
<feature type="domain" description="DUF418" evidence="2">
    <location>
        <begin position="217"/>
        <end position="373"/>
    </location>
</feature>
<proteinExistence type="predicted"/>
<feature type="transmembrane region" description="Helical" evidence="1">
    <location>
        <begin position="193"/>
        <end position="217"/>
    </location>
</feature>
<protein>
    <recommendedName>
        <fullName evidence="2">DUF418 domain-containing protein</fullName>
    </recommendedName>
</protein>
<dbReference type="OrthoDB" id="9807744at2"/>
<name>A0A2A4HLH9_9GAMM</name>
<dbReference type="PANTHER" id="PTHR30590:SF2">
    <property type="entry name" value="INNER MEMBRANE PROTEIN"/>
    <property type="match status" value="1"/>
</dbReference>
<reference evidence="4" key="1">
    <citation type="submission" date="2017-09" db="EMBL/GenBank/DDBJ databases">
        <authorList>
            <person name="Cho G.-S."/>
            <person name="Oguntoyinbo F.A."/>
            <person name="Cnockaert M."/>
            <person name="Kabisch J."/>
            <person name="Neve H."/>
            <person name="Bockelmann W."/>
            <person name="Wenning M."/>
            <person name="Franz C.M."/>
            <person name="Vandamme P."/>
        </authorList>
    </citation>
    <scope>NUCLEOTIDE SEQUENCE [LARGE SCALE GENOMIC DNA]</scope>
    <source>
        <strain evidence="4">MBT G8648</strain>
    </source>
</reference>
<feature type="transmembrane region" description="Helical" evidence="1">
    <location>
        <begin position="12"/>
        <end position="30"/>
    </location>
</feature>
<feature type="transmembrane region" description="Helical" evidence="1">
    <location>
        <begin position="95"/>
        <end position="126"/>
    </location>
</feature>
<dbReference type="AlphaFoldDB" id="A0A2A4HLH9"/>
<feature type="transmembrane region" description="Helical" evidence="1">
    <location>
        <begin position="299"/>
        <end position="326"/>
    </location>
</feature>
<keyword evidence="4" id="KW-1185">Reference proteome</keyword>
<comment type="caution">
    <text evidence="3">The sequence shown here is derived from an EMBL/GenBank/DDBJ whole genome shotgun (WGS) entry which is preliminary data.</text>
</comment>
<feature type="transmembrane region" description="Helical" evidence="1">
    <location>
        <begin position="138"/>
        <end position="157"/>
    </location>
</feature>
<accession>A0A2A4HLH9</accession>
<evidence type="ECO:0000259" key="2">
    <source>
        <dbReference type="Pfam" id="PF04235"/>
    </source>
</evidence>
<feature type="transmembrane region" description="Helical" evidence="1">
    <location>
        <begin position="50"/>
        <end position="74"/>
    </location>
</feature>
<evidence type="ECO:0000313" key="4">
    <source>
        <dbReference type="Proteomes" id="UP000218677"/>
    </source>
</evidence>
<dbReference type="EMBL" id="NWUX01000008">
    <property type="protein sequence ID" value="PCF95616.1"/>
    <property type="molecule type" value="Genomic_DNA"/>
</dbReference>
<feature type="transmembrane region" description="Helical" evidence="1">
    <location>
        <begin position="264"/>
        <end position="287"/>
    </location>
</feature>
<feature type="transmembrane region" description="Helical" evidence="1">
    <location>
        <begin position="338"/>
        <end position="361"/>
    </location>
</feature>
<keyword evidence="1" id="KW-0472">Membrane</keyword>
<dbReference type="InterPro" id="IPR052529">
    <property type="entry name" value="Bact_Transport_Assoc"/>
</dbReference>